<feature type="domain" description="Zn(2)-C6 fungal-type" evidence="3">
    <location>
        <begin position="15"/>
        <end position="45"/>
    </location>
</feature>
<feature type="compositionally biased region" description="Low complexity" evidence="2">
    <location>
        <begin position="47"/>
        <end position="59"/>
    </location>
</feature>
<organism evidence="4 5">
    <name type="scientific">Hyaloscypha bicolor E</name>
    <dbReference type="NCBI Taxonomy" id="1095630"/>
    <lineage>
        <taxon>Eukaryota</taxon>
        <taxon>Fungi</taxon>
        <taxon>Dikarya</taxon>
        <taxon>Ascomycota</taxon>
        <taxon>Pezizomycotina</taxon>
        <taxon>Leotiomycetes</taxon>
        <taxon>Helotiales</taxon>
        <taxon>Hyaloscyphaceae</taxon>
        <taxon>Hyaloscypha</taxon>
        <taxon>Hyaloscypha bicolor</taxon>
    </lineage>
</organism>
<dbReference type="OrthoDB" id="4937900at2759"/>
<name>A0A2J6SEL7_9HELO</name>
<dbReference type="Proteomes" id="UP000235371">
    <property type="component" value="Unassembled WGS sequence"/>
</dbReference>
<dbReference type="InterPro" id="IPR001138">
    <property type="entry name" value="Zn2Cys6_DnaBD"/>
</dbReference>
<evidence type="ECO:0000259" key="3">
    <source>
        <dbReference type="PROSITE" id="PS50048"/>
    </source>
</evidence>
<accession>A0A2J6SEL7</accession>
<reference evidence="4 5" key="1">
    <citation type="submission" date="2016-04" db="EMBL/GenBank/DDBJ databases">
        <title>A degradative enzymes factory behind the ericoid mycorrhizal symbiosis.</title>
        <authorList>
            <consortium name="DOE Joint Genome Institute"/>
            <person name="Martino E."/>
            <person name="Morin E."/>
            <person name="Grelet G."/>
            <person name="Kuo A."/>
            <person name="Kohler A."/>
            <person name="Daghino S."/>
            <person name="Barry K."/>
            <person name="Choi C."/>
            <person name="Cichocki N."/>
            <person name="Clum A."/>
            <person name="Copeland A."/>
            <person name="Hainaut M."/>
            <person name="Haridas S."/>
            <person name="Labutti K."/>
            <person name="Lindquist E."/>
            <person name="Lipzen A."/>
            <person name="Khouja H.-R."/>
            <person name="Murat C."/>
            <person name="Ohm R."/>
            <person name="Olson A."/>
            <person name="Spatafora J."/>
            <person name="Veneault-Fourrey C."/>
            <person name="Henrissat B."/>
            <person name="Grigoriev I."/>
            <person name="Martin F."/>
            <person name="Perotto S."/>
        </authorList>
    </citation>
    <scope>NUCLEOTIDE SEQUENCE [LARGE SCALE GENOMIC DNA]</scope>
    <source>
        <strain evidence="4 5">E</strain>
    </source>
</reference>
<dbReference type="GeneID" id="36586924"/>
<dbReference type="AlphaFoldDB" id="A0A2J6SEL7"/>
<dbReference type="PANTHER" id="PTHR47784:SF10">
    <property type="entry name" value="TRANSCRIPTION FACTOR, PUTATIVE (AFU_ORTHOLOGUE AFUA_6G14150)-RELATED"/>
    <property type="match status" value="1"/>
</dbReference>
<dbReference type="SMART" id="SM00066">
    <property type="entry name" value="GAL4"/>
    <property type="match status" value="1"/>
</dbReference>
<dbReference type="InParanoid" id="A0A2J6SEL7"/>
<dbReference type="RefSeq" id="XP_024726111.1">
    <property type="nucleotide sequence ID" value="XM_024878847.1"/>
</dbReference>
<dbReference type="GO" id="GO:0001228">
    <property type="term" value="F:DNA-binding transcription activator activity, RNA polymerase II-specific"/>
    <property type="evidence" value="ECO:0007669"/>
    <property type="project" value="TreeGrafter"/>
</dbReference>
<keyword evidence="1" id="KW-0539">Nucleus</keyword>
<dbReference type="Gene3D" id="4.10.240.10">
    <property type="entry name" value="Zn(2)-C6 fungal-type DNA-binding domain"/>
    <property type="match status" value="1"/>
</dbReference>
<evidence type="ECO:0000313" key="5">
    <source>
        <dbReference type="Proteomes" id="UP000235371"/>
    </source>
</evidence>
<evidence type="ECO:0000256" key="1">
    <source>
        <dbReference type="ARBA" id="ARBA00023242"/>
    </source>
</evidence>
<dbReference type="GO" id="GO:0008270">
    <property type="term" value="F:zinc ion binding"/>
    <property type="evidence" value="ECO:0007669"/>
    <property type="project" value="InterPro"/>
</dbReference>
<gene>
    <name evidence="4" type="ORF">K444DRAFT_605250</name>
</gene>
<protein>
    <submittedName>
        <fullName evidence="4">C6 transcription factor</fullName>
    </submittedName>
</protein>
<proteinExistence type="predicted"/>
<dbReference type="PROSITE" id="PS00463">
    <property type="entry name" value="ZN2_CY6_FUNGAL_1"/>
    <property type="match status" value="1"/>
</dbReference>
<evidence type="ECO:0000313" key="4">
    <source>
        <dbReference type="EMBL" id="PMD49207.1"/>
    </source>
</evidence>
<dbReference type="EMBL" id="KZ613921">
    <property type="protein sequence ID" value="PMD49207.1"/>
    <property type="molecule type" value="Genomic_DNA"/>
</dbReference>
<dbReference type="CDD" id="cd00067">
    <property type="entry name" value="GAL4"/>
    <property type="match status" value="1"/>
</dbReference>
<dbReference type="PANTHER" id="PTHR47784">
    <property type="entry name" value="STEROL UPTAKE CONTROL PROTEIN 2"/>
    <property type="match status" value="1"/>
</dbReference>
<dbReference type="Pfam" id="PF00172">
    <property type="entry name" value="Zn_clus"/>
    <property type="match status" value="1"/>
</dbReference>
<dbReference type="SUPFAM" id="SSF57701">
    <property type="entry name" value="Zn2/Cys6 DNA-binding domain"/>
    <property type="match status" value="1"/>
</dbReference>
<keyword evidence="5" id="KW-1185">Reference proteome</keyword>
<dbReference type="STRING" id="1095630.A0A2J6SEL7"/>
<dbReference type="InterPro" id="IPR036864">
    <property type="entry name" value="Zn2-C6_fun-type_DNA-bd_sf"/>
</dbReference>
<evidence type="ECO:0000256" key="2">
    <source>
        <dbReference type="SAM" id="MobiDB-lite"/>
    </source>
</evidence>
<dbReference type="InterPro" id="IPR053157">
    <property type="entry name" value="Sterol_Uptake_Regulator"/>
</dbReference>
<feature type="region of interest" description="Disordered" evidence="2">
    <location>
        <begin position="47"/>
        <end position="82"/>
    </location>
</feature>
<sequence length="451" mass="50224">MERKRREAHSKSRRGCQNCKKRHVKCDEQVPTCANCIVRKLDCVYQSPPESSASSSTTSLTRRPKKTARSNPPDCLSGSSSVINSRTSIVSPPANSLVSSPAAFSSTPESHGLLELELMHRWTTRTYMGLVAVPEDQPHLQDYLPRVALRNTYLMNGILALSALELARASGTPATYLPAALEYSNKASASFRTELSNITQDNLHLLYYFAMIAATFNFALPPERMSAIDRIGIAFDMVIGAVHIAATNMQWLMESPMSVGTVLGLGNVTMQILDSETLLALDRMTSVSRQMSPKSLPAMKEEIHVAGQEVPSPPESERYMYWLAIAQLKYCFAEDARGLIAGYCLTFIPVAGADFIWAIRKQEPVALFVLMYFGVLMDRYGEDPRMWWITTTGRDLVKKTSEILLQTPIATIPDGREGITWTRQQAGLPPLVIEDCVCPRDLYYEQEELVI</sequence>
<dbReference type="PROSITE" id="PS50048">
    <property type="entry name" value="ZN2_CY6_FUNGAL_2"/>
    <property type="match status" value="1"/>
</dbReference>